<evidence type="ECO:0000259" key="5">
    <source>
        <dbReference type="PROSITE" id="PS50893"/>
    </source>
</evidence>
<reference evidence="6 7" key="1">
    <citation type="submission" date="2014-04" db="EMBL/GenBank/DDBJ databases">
        <title>The Genome Sequence of Thermoanaerobaculum aquaticum MP-01, The First Cultivated Group 23 Acidobacterium.</title>
        <authorList>
            <person name="Stamps B.W."/>
            <person name="Losey N.A."/>
            <person name="Lawson P.A."/>
            <person name="Stevenson B.S."/>
        </authorList>
    </citation>
    <scope>NUCLEOTIDE SEQUENCE [LARGE SCALE GENOMIC DNA]</scope>
    <source>
        <strain evidence="6 7">MP-01</strain>
    </source>
</reference>
<dbReference type="InterPro" id="IPR050319">
    <property type="entry name" value="ABC_transp_ATP-bind"/>
</dbReference>
<keyword evidence="3" id="KW-0547">Nucleotide-binding</keyword>
<proteinExistence type="inferred from homology"/>
<dbReference type="Pfam" id="PF08352">
    <property type="entry name" value="oligo_HPY"/>
    <property type="match status" value="1"/>
</dbReference>
<organism evidence="6 7">
    <name type="scientific">Thermoanaerobaculum aquaticum</name>
    <dbReference type="NCBI Taxonomy" id="1312852"/>
    <lineage>
        <taxon>Bacteria</taxon>
        <taxon>Pseudomonadati</taxon>
        <taxon>Acidobacteriota</taxon>
        <taxon>Thermoanaerobaculia</taxon>
        <taxon>Thermoanaerobaculales</taxon>
        <taxon>Thermoanaerobaculaceae</taxon>
        <taxon>Thermoanaerobaculum</taxon>
    </lineage>
</organism>
<dbReference type="Proteomes" id="UP000027284">
    <property type="component" value="Unassembled WGS sequence"/>
</dbReference>
<evidence type="ECO:0000256" key="2">
    <source>
        <dbReference type="ARBA" id="ARBA00022448"/>
    </source>
</evidence>
<dbReference type="SUPFAM" id="SSF52540">
    <property type="entry name" value="P-loop containing nucleoside triphosphate hydrolases"/>
    <property type="match status" value="1"/>
</dbReference>
<evidence type="ECO:0000313" key="6">
    <source>
        <dbReference type="EMBL" id="KDA53922.1"/>
    </source>
</evidence>
<dbReference type="OrthoDB" id="9806285at2"/>
<dbReference type="InterPro" id="IPR003439">
    <property type="entry name" value="ABC_transporter-like_ATP-bd"/>
</dbReference>
<comment type="similarity">
    <text evidence="1">Belongs to the ABC transporter superfamily.</text>
</comment>
<dbReference type="RefSeq" id="WP_053334965.1">
    <property type="nucleotide sequence ID" value="NZ_JMFG01000015.1"/>
</dbReference>
<dbReference type="GO" id="GO:0016887">
    <property type="term" value="F:ATP hydrolysis activity"/>
    <property type="evidence" value="ECO:0007669"/>
    <property type="project" value="InterPro"/>
</dbReference>
<dbReference type="Gene3D" id="3.40.50.300">
    <property type="entry name" value="P-loop containing nucleotide triphosphate hydrolases"/>
    <property type="match status" value="1"/>
</dbReference>
<sequence>MGEILLEGRGLHLAFAPRGGRGVPVFGHEGVVALCDVSVAVEAGEVVKVLACLEGANAGEVYWQGLRVDHLPESQRRPFRHLVQVVFQEPGSSFNPRHTVGFALREALHRSKKRSGNDEAFQRERLVQLFSLVGFPFSEEMLARRISEFSGGQRQRLSLVRALAAEPRVLLLDEPVASLDVPVRRRFLDSLAELVASTGLAVLLVTHDLSILDGLASRVVVLLSGRVVEEGPWGEVKRSPMHPYTRALLDASENVLGFRHFFVPAPSGCPFRLACPWASPACLAKPRLEASGERRVACFHPLSGNISREKLVQTQREGG</sequence>
<comment type="caution">
    <text evidence="6">The sequence shown here is derived from an EMBL/GenBank/DDBJ whole genome shotgun (WGS) entry which is preliminary data.</text>
</comment>
<evidence type="ECO:0000256" key="1">
    <source>
        <dbReference type="ARBA" id="ARBA00005417"/>
    </source>
</evidence>
<dbReference type="AlphaFoldDB" id="A0A062XN03"/>
<dbReference type="PROSITE" id="PS50893">
    <property type="entry name" value="ABC_TRANSPORTER_2"/>
    <property type="match status" value="1"/>
</dbReference>
<evidence type="ECO:0000256" key="3">
    <source>
        <dbReference type="ARBA" id="ARBA00022741"/>
    </source>
</evidence>
<dbReference type="GO" id="GO:0005524">
    <property type="term" value="F:ATP binding"/>
    <property type="evidence" value="ECO:0007669"/>
    <property type="project" value="UniProtKB-KW"/>
</dbReference>
<evidence type="ECO:0000256" key="4">
    <source>
        <dbReference type="ARBA" id="ARBA00022840"/>
    </source>
</evidence>
<accession>A0A062XN03</accession>
<dbReference type="InterPro" id="IPR017871">
    <property type="entry name" value="ABC_transporter-like_CS"/>
</dbReference>
<keyword evidence="4" id="KW-0067">ATP-binding</keyword>
<keyword evidence="7" id="KW-1185">Reference proteome</keyword>
<dbReference type="PROSITE" id="PS00211">
    <property type="entry name" value="ABC_TRANSPORTER_1"/>
    <property type="match status" value="1"/>
</dbReference>
<dbReference type="STRING" id="1312852.EG19_01630"/>
<dbReference type="PANTHER" id="PTHR43776">
    <property type="entry name" value="TRANSPORT ATP-BINDING PROTEIN"/>
    <property type="match status" value="1"/>
</dbReference>
<dbReference type="Pfam" id="PF00005">
    <property type="entry name" value="ABC_tran"/>
    <property type="match status" value="1"/>
</dbReference>
<dbReference type="GO" id="GO:0015833">
    <property type="term" value="P:peptide transport"/>
    <property type="evidence" value="ECO:0007669"/>
    <property type="project" value="InterPro"/>
</dbReference>
<dbReference type="InterPro" id="IPR027417">
    <property type="entry name" value="P-loop_NTPase"/>
</dbReference>
<dbReference type="PANTHER" id="PTHR43776:SF7">
    <property type="entry name" value="D,D-DIPEPTIDE TRANSPORT ATP-BINDING PROTEIN DDPF-RELATED"/>
    <property type="match status" value="1"/>
</dbReference>
<feature type="domain" description="ABC transporter" evidence="5">
    <location>
        <begin position="11"/>
        <end position="249"/>
    </location>
</feature>
<name>A0A062XN03_9BACT</name>
<keyword evidence="2" id="KW-0813">Transport</keyword>
<gene>
    <name evidence="6" type="ORF">EG19_01630</name>
</gene>
<dbReference type="InterPro" id="IPR013563">
    <property type="entry name" value="Oligopep_ABC_C"/>
</dbReference>
<evidence type="ECO:0000313" key="7">
    <source>
        <dbReference type="Proteomes" id="UP000027284"/>
    </source>
</evidence>
<protein>
    <recommendedName>
        <fullName evidence="5">ABC transporter domain-containing protein</fullName>
    </recommendedName>
</protein>
<dbReference type="EMBL" id="JMFG01000015">
    <property type="protein sequence ID" value="KDA53922.1"/>
    <property type="molecule type" value="Genomic_DNA"/>
</dbReference>